<protein>
    <recommendedName>
        <fullName evidence="3">Tail sheath protein</fullName>
    </recommendedName>
</protein>
<evidence type="ECO:0000313" key="2">
    <source>
        <dbReference type="Proteomes" id="UP001185092"/>
    </source>
</evidence>
<proteinExistence type="predicted"/>
<accession>A0AAE3XUJ3</accession>
<dbReference type="AlphaFoldDB" id="A0AAE3XUJ3"/>
<keyword evidence="2" id="KW-1185">Reference proteome</keyword>
<name>A0AAE3XUJ3_9BACT</name>
<dbReference type="Proteomes" id="UP001185092">
    <property type="component" value="Unassembled WGS sequence"/>
</dbReference>
<dbReference type="EMBL" id="JAVDQD010000014">
    <property type="protein sequence ID" value="MDR6241969.1"/>
    <property type="molecule type" value="Genomic_DNA"/>
</dbReference>
<gene>
    <name evidence="1" type="ORF">HNQ88_005056</name>
</gene>
<dbReference type="RefSeq" id="WP_309943201.1">
    <property type="nucleotide sequence ID" value="NZ_AP025311.1"/>
</dbReference>
<dbReference type="Pfam" id="PF10758">
    <property type="entry name" value="DUF2586"/>
    <property type="match status" value="1"/>
</dbReference>
<sequence>MSLNDVTFDRTIGGLGRVSPSEDHVSGMLFYEQDTSGEEEISSIEELSPKFTPYSNSGESNAKNILYYHVSEFFRMNPSGKLFVKYVASGDRSTDYSEIKELQFKSGRKLRQLGVYDPEIDLGETDPGSHTQIAWPSLQSLTKTLNTEEHAPLSMMIQGKFTGTLSQLSDLSGKESRYISVLIGESATGQASAIKTNLKDNNLPVGCLGTALGTLSKALVHENIAWVQKFNIAGGEYDVPGFINGDRYDEVTKSDLDDLNTNRYIFAIKHTGDPGTYFNDSHTATKAVDDYAYIENNRTIDKAIRNIRTSLLPQLNSPLRVDREGYLFPDTVKYFENLVKKTLDQMRNDGELSDYAIGIDPYQRVLETSELVISTRLVPRGIARSIDVKIGFATNAE</sequence>
<comment type="caution">
    <text evidence="1">The sequence shown here is derived from an EMBL/GenBank/DDBJ whole genome shotgun (WGS) entry which is preliminary data.</text>
</comment>
<evidence type="ECO:0008006" key="3">
    <source>
        <dbReference type="Google" id="ProtNLM"/>
    </source>
</evidence>
<organism evidence="1 2">
    <name type="scientific">Aureibacter tunicatorum</name>
    <dbReference type="NCBI Taxonomy" id="866807"/>
    <lineage>
        <taxon>Bacteria</taxon>
        <taxon>Pseudomonadati</taxon>
        <taxon>Bacteroidota</taxon>
        <taxon>Cytophagia</taxon>
        <taxon>Cytophagales</taxon>
        <taxon>Persicobacteraceae</taxon>
        <taxon>Aureibacter</taxon>
    </lineage>
</organism>
<reference evidence="1" key="1">
    <citation type="submission" date="2023-07" db="EMBL/GenBank/DDBJ databases">
        <title>Genomic Encyclopedia of Type Strains, Phase IV (KMG-IV): sequencing the most valuable type-strain genomes for metagenomic binning, comparative biology and taxonomic classification.</title>
        <authorList>
            <person name="Goeker M."/>
        </authorList>
    </citation>
    <scope>NUCLEOTIDE SEQUENCE</scope>
    <source>
        <strain evidence="1">DSM 26174</strain>
    </source>
</reference>
<evidence type="ECO:0000313" key="1">
    <source>
        <dbReference type="EMBL" id="MDR6241969.1"/>
    </source>
</evidence>
<dbReference type="InterPro" id="IPR019694">
    <property type="entry name" value="Phage_HP1_Orf23"/>
</dbReference>